<keyword evidence="2" id="KW-1185">Reference proteome</keyword>
<sequence>MTTEIKYTRVPTGMVRWRLQYEDGTNIHLFVGSENWCENNMAKAKKLPSTQNA</sequence>
<gene>
    <name evidence="1" type="ORF">IV500_04810</name>
</gene>
<proteinExistence type="predicted"/>
<name>A0A931CNQ4_9MICC</name>
<evidence type="ECO:0000313" key="1">
    <source>
        <dbReference type="EMBL" id="MBG0738739.1"/>
    </source>
</evidence>
<accession>A0A931CNQ4</accession>
<dbReference type="EMBL" id="JADNYM010000005">
    <property type="protein sequence ID" value="MBG0738739.1"/>
    <property type="molecule type" value="Genomic_DNA"/>
</dbReference>
<dbReference type="RefSeq" id="WP_196395684.1">
    <property type="nucleotide sequence ID" value="NZ_JADNYM010000005.1"/>
</dbReference>
<comment type="caution">
    <text evidence="1">The sequence shown here is derived from an EMBL/GenBank/DDBJ whole genome shotgun (WGS) entry which is preliminary data.</text>
</comment>
<dbReference type="Proteomes" id="UP000655366">
    <property type="component" value="Unassembled WGS sequence"/>
</dbReference>
<dbReference type="AlphaFoldDB" id="A0A931CNQ4"/>
<protein>
    <submittedName>
        <fullName evidence="1">Uncharacterized protein</fullName>
    </submittedName>
</protein>
<organism evidence="1 2">
    <name type="scientific">Arthrobacter terrae</name>
    <dbReference type="NCBI Taxonomy" id="2935737"/>
    <lineage>
        <taxon>Bacteria</taxon>
        <taxon>Bacillati</taxon>
        <taxon>Actinomycetota</taxon>
        <taxon>Actinomycetes</taxon>
        <taxon>Micrococcales</taxon>
        <taxon>Micrococcaceae</taxon>
        <taxon>Arthrobacter</taxon>
    </lineage>
</organism>
<evidence type="ECO:0000313" key="2">
    <source>
        <dbReference type="Proteomes" id="UP000655366"/>
    </source>
</evidence>
<reference evidence="1 2" key="1">
    <citation type="submission" date="2020-11" db="EMBL/GenBank/DDBJ databases">
        <title>Arthrobacter antarcticus sp. nov., isolated from Antarctic Soil.</title>
        <authorList>
            <person name="Li J."/>
        </authorList>
    </citation>
    <scope>NUCLEOTIDE SEQUENCE [LARGE SCALE GENOMIC DNA]</scope>
    <source>
        <strain evidence="1 2">Z1-20</strain>
    </source>
</reference>